<keyword evidence="5" id="KW-0788">Thiol protease</keyword>
<dbReference type="Gene3D" id="3.90.70.10">
    <property type="entry name" value="Cysteine proteinases"/>
    <property type="match status" value="1"/>
</dbReference>
<evidence type="ECO:0000256" key="6">
    <source>
        <dbReference type="ARBA" id="ARBA00023145"/>
    </source>
</evidence>
<keyword evidence="7" id="KW-1015">Disulfide bond</keyword>
<dbReference type="Pfam" id="PF08246">
    <property type="entry name" value="Inhibitor_I29"/>
    <property type="match status" value="1"/>
</dbReference>
<evidence type="ECO:0000256" key="7">
    <source>
        <dbReference type="ARBA" id="ARBA00023157"/>
    </source>
</evidence>
<comment type="caution">
    <text evidence="11">The sequence shown here is derived from an EMBL/GenBank/DDBJ whole genome shotgun (WGS) entry which is preliminary data.</text>
</comment>
<evidence type="ECO:0000256" key="3">
    <source>
        <dbReference type="ARBA" id="ARBA00022729"/>
    </source>
</evidence>
<evidence type="ECO:0000256" key="4">
    <source>
        <dbReference type="ARBA" id="ARBA00022801"/>
    </source>
</evidence>
<keyword evidence="2" id="KW-0645">Protease</keyword>
<reference evidence="11" key="1">
    <citation type="submission" date="2019-09" db="EMBL/GenBank/DDBJ databases">
        <title>Draft genome information of white flower Hibiscus syriacus.</title>
        <authorList>
            <person name="Kim Y.-M."/>
        </authorList>
    </citation>
    <scope>NUCLEOTIDE SEQUENCE [LARGE SCALE GENOMIC DNA]</scope>
    <source>
        <strain evidence="11">YM2019G1</strain>
    </source>
</reference>
<dbReference type="PROSITE" id="PS00640">
    <property type="entry name" value="THIOL_PROTEASE_ASN"/>
    <property type="match status" value="1"/>
</dbReference>
<feature type="domain" description="Peptidase C1A papain C-terminal" evidence="9">
    <location>
        <begin position="168"/>
        <end position="393"/>
    </location>
</feature>
<dbReference type="GO" id="GO:0000323">
    <property type="term" value="C:lytic vacuole"/>
    <property type="evidence" value="ECO:0007669"/>
    <property type="project" value="UniProtKB-ARBA"/>
</dbReference>
<dbReference type="InterPro" id="IPR013201">
    <property type="entry name" value="Prot_inhib_I29"/>
</dbReference>
<dbReference type="FunFam" id="3.90.70.10:FF:000057">
    <property type="entry name" value="Cysteine protease RD19A"/>
    <property type="match status" value="1"/>
</dbReference>
<evidence type="ECO:0000256" key="8">
    <source>
        <dbReference type="ARBA" id="ARBA00023180"/>
    </source>
</evidence>
<keyword evidence="12" id="KW-1185">Reference proteome</keyword>
<evidence type="ECO:0000259" key="9">
    <source>
        <dbReference type="SMART" id="SM00645"/>
    </source>
</evidence>
<evidence type="ECO:0000313" key="11">
    <source>
        <dbReference type="EMBL" id="KAE8724677.1"/>
    </source>
</evidence>
<keyword evidence="8" id="KW-0325">Glycoprotein</keyword>
<dbReference type="PRINTS" id="PR00705">
    <property type="entry name" value="PAPAIN"/>
</dbReference>
<gene>
    <name evidence="11" type="ORF">F3Y22_tig00009942pilonHSYRG00042</name>
</gene>
<dbReference type="GO" id="GO:0006508">
    <property type="term" value="P:proteolysis"/>
    <property type="evidence" value="ECO:0007669"/>
    <property type="project" value="UniProtKB-KW"/>
</dbReference>
<dbReference type="PROSITE" id="PS00639">
    <property type="entry name" value="THIOL_PROTEASE_HIS"/>
    <property type="match status" value="1"/>
</dbReference>
<dbReference type="CDD" id="cd02248">
    <property type="entry name" value="Peptidase_C1A"/>
    <property type="match status" value="1"/>
</dbReference>
<dbReference type="SMART" id="SM00645">
    <property type="entry name" value="Pept_C1"/>
    <property type="match status" value="1"/>
</dbReference>
<dbReference type="Pfam" id="PF00112">
    <property type="entry name" value="Peptidase_C1"/>
    <property type="match status" value="1"/>
</dbReference>
<dbReference type="EMBL" id="VEPZ02000454">
    <property type="protein sequence ID" value="KAE8724677.1"/>
    <property type="molecule type" value="Genomic_DNA"/>
</dbReference>
<dbReference type="InterPro" id="IPR000169">
    <property type="entry name" value="Pept_cys_AS"/>
</dbReference>
<keyword evidence="3" id="KW-0732">Signal</keyword>
<dbReference type="InterPro" id="IPR025660">
    <property type="entry name" value="Pept_his_AS"/>
</dbReference>
<sequence>MPLNNAPSFLVSFKKKKKTFGLRKKEKNGIWRCSFDVCYFLLFLSWRDLYGDFSAGGFQVDPLIEQVTDGHDGAEPPLLTAEHRFSLFKKRFKKSYVSQEEHGYRFKVFQYNLRRAARHQKLDPSATHGVTQFSDLTPGEFRKAYLGLRRLRLPKDATEAPILPIDNLPEDFDWREKGAVSPVKNQGSCGSCWSFSTTGALEGANFLATGKLVSLSEQQLVDCDHECDPEEKGSCDSGCNGGLMNSAFEYTLKAGGLLREEDYPYTGTDRGTCKFDKTKIAAKVANFSVVSLDEDQIAANLVKNGPLAVAINAVYMQTYIGGISCPYICSKRLDHGVLLVGYGSAGYAPVRMKEKPYWIIKNSWGQNWGENGFYKICRGRNICGVDSMVSTVAAVNTDSQ</sequence>
<organism evidence="11 12">
    <name type="scientific">Hibiscus syriacus</name>
    <name type="common">Rose of Sharon</name>
    <dbReference type="NCBI Taxonomy" id="106335"/>
    <lineage>
        <taxon>Eukaryota</taxon>
        <taxon>Viridiplantae</taxon>
        <taxon>Streptophyta</taxon>
        <taxon>Embryophyta</taxon>
        <taxon>Tracheophyta</taxon>
        <taxon>Spermatophyta</taxon>
        <taxon>Magnoliopsida</taxon>
        <taxon>eudicotyledons</taxon>
        <taxon>Gunneridae</taxon>
        <taxon>Pentapetalae</taxon>
        <taxon>rosids</taxon>
        <taxon>malvids</taxon>
        <taxon>Malvales</taxon>
        <taxon>Malvaceae</taxon>
        <taxon>Malvoideae</taxon>
        <taxon>Hibiscus</taxon>
    </lineage>
</organism>
<keyword evidence="4" id="KW-0378">Hydrolase</keyword>
<proteinExistence type="inferred from homology"/>
<dbReference type="InterPro" id="IPR013128">
    <property type="entry name" value="Peptidase_C1A"/>
</dbReference>
<dbReference type="SUPFAM" id="SSF54001">
    <property type="entry name" value="Cysteine proteinases"/>
    <property type="match status" value="1"/>
</dbReference>
<dbReference type="SMART" id="SM00848">
    <property type="entry name" value="Inhibitor_I29"/>
    <property type="match status" value="1"/>
</dbReference>
<evidence type="ECO:0000256" key="5">
    <source>
        <dbReference type="ARBA" id="ARBA00022807"/>
    </source>
</evidence>
<dbReference type="InterPro" id="IPR000668">
    <property type="entry name" value="Peptidase_C1A_C"/>
</dbReference>
<evidence type="ECO:0000259" key="10">
    <source>
        <dbReference type="SMART" id="SM00848"/>
    </source>
</evidence>
<feature type="domain" description="Cathepsin propeptide inhibitor" evidence="10">
    <location>
        <begin position="85"/>
        <end position="141"/>
    </location>
</feature>
<dbReference type="PROSITE" id="PS00139">
    <property type="entry name" value="THIOL_PROTEASE_CYS"/>
    <property type="match status" value="1"/>
</dbReference>
<dbReference type="InterPro" id="IPR039417">
    <property type="entry name" value="Peptidase_C1A_papain-like"/>
</dbReference>
<evidence type="ECO:0000313" key="12">
    <source>
        <dbReference type="Proteomes" id="UP000436088"/>
    </source>
</evidence>
<name>A0A6A3C819_HIBSY</name>
<dbReference type="InterPro" id="IPR025661">
    <property type="entry name" value="Pept_asp_AS"/>
</dbReference>
<evidence type="ECO:0000256" key="1">
    <source>
        <dbReference type="ARBA" id="ARBA00008455"/>
    </source>
</evidence>
<keyword evidence="6" id="KW-0865">Zymogen</keyword>
<dbReference type="InterPro" id="IPR038765">
    <property type="entry name" value="Papain-like_cys_pep_sf"/>
</dbReference>
<comment type="similarity">
    <text evidence="1">Belongs to the peptidase C1 family.</text>
</comment>
<dbReference type="AlphaFoldDB" id="A0A6A3C819"/>
<dbReference type="GO" id="GO:0008234">
    <property type="term" value="F:cysteine-type peptidase activity"/>
    <property type="evidence" value="ECO:0007669"/>
    <property type="project" value="UniProtKB-KW"/>
</dbReference>
<evidence type="ECO:0000256" key="2">
    <source>
        <dbReference type="ARBA" id="ARBA00022670"/>
    </source>
</evidence>
<dbReference type="Proteomes" id="UP000436088">
    <property type="component" value="Unassembled WGS sequence"/>
</dbReference>
<dbReference type="PANTHER" id="PTHR12411">
    <property type="entry name" value="CYSTEINE PROTEASE FAMILY C1-RELATED"/>
    <property type="match status" value="1"/>
</dbReference>
<protein>
    <submittedName>
        <fullName evidence="11">Cysteine proteinase 1</fullName>
    </submittedName>
</protein>
<accession>A0A6A3C819</accession>